<accession>A0A2S6A7U2</accession>
<feature type="domain" description="N-acetyltransferase" evidence="1">
    <location>
        <begin position="40"/>
        <end position="121"/>
    </location>
</feature>
<dbReference type="GO" id="GO:0016747">
    <property type="term" value="F:acyltransferase activity, transferring groups other than amino-acyl groups"/>
    <property type="evidence" value="ECO:0007669"/>
    <property type="project" value="InterPro"/>
</dbReference>
<comment type="caution">
    <text evidence="2">The sequence shown here is derived from an EMBL/GenBank/DDBJ whole genome shotgun (WGS) entry which is preliminary data.</text>
</comment>
<evidence type="ECO:0000313" key="3">
    <source>
        <dbReference type="Proteomes" id="UP000239874"/>
    </source>
</evidence>
<proteinExistence type="predicted"/>
<dbReference type="Pfam" id="PF00583">
    <property type="entry name" value="Acetyltransf_1"/>
    <property type="match status" value="1"/>
</dbReference>
<organism evidence="2 3">
    <name type="scientific">Nocardia nova</name>
    <dbReference type="NCBI Taxonomy" id="37330"/>
    <lineage>
        <taxon>Bacteria</taxon>
        <taxon>Bacillati</taxon>
        <taxon>Actinomycetota</taxon>
        <taxon>Actinomycetes</taxon>
        <taxon>Mycobacteriales</taxon>
        <taxon>Nocardiaceae</taxon>
        <taxon>Nocardia</taxon>
    </lineage>
</organism>
<dbReference type="AlphaFoldDB" id="A0A2S6A7U2"/>
<dbReference type="InterPro" id="IPR016181">
    <property type="entry name" value="Acyl_CoA_acyltransferase"/>
</dbReference>
<dbReference type="Proteomes" id="UP000239874">
    <property type="component" value="Unassembled WGS sequence"/>
</dbReference>
<dbReference type="Gene3D" id="3.40.630.30">
    <property type="match status" value="1"/>
</dbReference>
<gene>
    <name evidence="2" type="ORF">C5E45_34205</name>
</gene>
<evidence type="ECO:0000259" key="1">
    <source>
        <dbReference type="Pfam" id="PF00583"/>
    </source>
</evidence>
<name>A0A2S6A7U2_9NOCA</name>
<reference evidence="2 3" key="1">
    <citation type="submission" date="2018-02" db="EMBL/GenBank/DDBJ databases">
        <title>8 Nocardia nova and 1 Nocardia cyriacigeorgica strain used for evolution to TMP-SMX.</title>
        <authorList>
            <person name="Mehta H."/>
            <person name="Weng J."/>
            <person name="Shamoo Y."/>
        </authorList>
    </citation>
    <scope>NUCLEOTIDE SEQUENCE [LARGE SCALE GENOMIC DNA]</scope>
    <source>
        <strain evidence="2 3">MDA3139</strain>
    </source>
</reference>
<evidence type="ECO:0000313" key="2">
    <source>
        <dbReference type="EMBL" id="PPJ29062.1"/>
    </source>
</evidence>
<protein>
    <recommendedName>
        <fullName evidence="1">N-acetyltransferase domain-containing protein</fullName>
    </recommendedName>
</protein>
<dbReference type="SUPFAM" id="SSF55729">
    <property type="entry name" value="Acyl-CoA N-acyltransferases (Nat)"/>
    <property type="match status" value="1"/>
</dbReference>
<dbReference type="EMBL" id="PSZC01000049">
    <property type="protein sequence ID" value="PPJ29062.1"/>
    <property type="molecule type" value="Genomic_DNA"/>
</dbReference>
<dbReference type="InterPro" id="IPR000182">
    <property type="entry name" value="GNAT_dom"/>
</dbReference>
<sequence length="153" mass="16546">MGRWFDWYRGGAREVGSGSGDGTRVVRTHRWIVREAATARPVAFVAAEVCGAEVPGTREAMEPYFAGLVCVVDPDCHRRGFGPASVTAALASPELRDVSEFRCAVDEANAASRKAVERLGFTDYETTTQASTVVHHYRMAGPAAKQADARATR</sequence>